<reference evidence="2 3" key="1">
    <citation type="submission" date="2016-08" db="EMBL/GenBank/DDBJ databases">
        <title>Genomes of anaerobic fungi encode conserved fungal cellulosomes for biomass hydrolysis.</title>
        <authorList>
            <consortium name="DOE Joint Genome Institute"/>
            <person name="Haitjema C.H."/>
            <person name="Gilmore S.P."/>
            <person name="Henske J.K."/>
            <person name="Solomon K.V."/>
            <person name="De Groot R."/>
            <person name="Kuo A."/>
            <person name="Mondo S.J."/>
            <person name="Salamov A.A."/>
            <person name="Labutti K."/>
            <person name="Zhao Z."/>
            <person name="Chiniquy J."/>
            <person name="Barry K."/>
            <person name="Brewer H.M."/>
            <person name="Purvine S.O."/>
            <person name="Wright A.T."/>
            <person name="Boxma B."/>
            <person name="Van Alen T."/>
            <person name="Hackstein J.H."/>
            <person name="Baker S.E."/>
            <person name="Grigoriev I.V."/>
            <person name="O'Malley M.A."/>
        </authorList>
    </citation>
    <scope>NUCLEOTIDE SEQUENCE [LARGE SCALE GENOMIC DNA]</scope>
    <source>
        <strain evidence="3">finn</strain>
    </source>
</reference>
<accession>A0A1Y1VK57</accession>
<feature type="compositionally biased region" description="Basic and acidic residues" evidence="1">
    <location>
        <begin position="346"/>
        <end position="362"/>
    </location>
</feature>
<feature type="compositionally biased region" description="Polar residues" evidence="1">
    <location>
        <begin position="176"/>
        <end position="187"/>
    </location>
</feature>
<proteinExistence type="predicted"/>
<gene>
    <name evidence="2" type="ORF">BCR36DRAFT_138496</name>
</gene>
<dbReference type="AlphaFoldDB" id="A0A1Y1VK57"/>
<comment type="caution">
    <text evidence="2">The sequence shown here is derived from an EMBL/GenBank/DDBJ whole genome shotgun (WGS) entry which is preliminary data.</text>
</comment>
<dbReference type="Proteomes" id="UP000193719">
    <property type="component" value="Unassembled WGS sequence"/>
</dbReference>
<evidence type="ECO:0000313" key="3">
    <source>
        <dbReference type="Proteomes" id="UP000193719"/>
    </source>
</evidence>
<dbReference type="EMBL" id="MCFH01000005">
    <property type="protein sequence ID" value="ORX57885.1"/>
    <property type="molecule type" value="Genomic_DNA"/>
</dbReference>
<keyword evidence="3" id="KW-1185">Reference proteome</keyword>
<feature type="compositionally biased region" description="Low complexity" evidence="1">
    <location>
        <begin position="308"/>
        <end position="321"/>
    </location>
</feature>
<evidence type="ECO:0000256" key="1">
    <source>
        <dbReference type="SAM" id="MobiDB-lite"/>
    </source>
</evidence>
<sequence>MNPNDYDFWSVGNEQLSLQNHFPKHIPKISLLSHSGADSPTDSNSVNNNYTCAEPEILRRSLESAIQSAHDEIEKYQFTLNANTAKKLLEATAQGAFRDDPNIQNSQNNHYQQQQQSRNYKKSKLRLMELFIPPIQEEEACELSSTPQNQSRRESEETNKNILKNSSSYKMEKRNSTPSILSSSMFQPPTPSENKKPPLYMNNSQKPPIVPNKKNENKYGEEDEEEEELQNKIISDNTNTKNNTDNEQSVTTIKSNVNDELLQLLNKYYPTKNKSQQNLNTDDEISSVEDSSERVYKSDGNIKVSNGSVISEGYKSSSESSSDTEKENIMEDSFLPSNANKKPHKSSNENVDHSNENNDKHSHSTLNDTSKEHSKTESQPSQSSKSKLRKKSKKHKLKEIFLPIQRIFNNNSNQNSSKKTKSNENIHKDSQSESYANDTNEDESKYRCEEVLGKGAVSI</sequence>
<feature type="compositionally biased region" description="Low complexity" evidence="1">
    <location>
        <begin position="104"/>
        <end position="118"/>
    </location>
</feature>
<feature type="compositionally biased region" description="Low complexity" evidence="1">
    <location>
        <begin position="231"/>
        <end position="246"/>
    </location>
</feature>
<evidence type="ECO:0000313" key="2">
    <source>
        <dbReference type="EMBL" id="ORX57885.1"/>
    </source>
</evidence>
<name>A0A1Y1VK57_9FUNG</name>
<feature type="region of interest" description="Disordered" evidence="1">
    <location>
        <begin position="268"/>
        <end position="459"/>
    </location>
</feature>
<reference evidence="2 3" key="2">
    <citation type="submission" date="2016-08" db="EMBL/GenBank/DDBJ databases">
        <title>Pervasive Adenine N6-methylation of Active Genes in Fungi.</title>
        <authorList>
            <consortium name="DOE Joint Genome Institute"/>
            <person name="Mondo S.J."/>
            <person name="Dannebaum R.O."/>
            <person name="Kuo R.C."/>
            <person name="Labutti K."/>
            <person name="Haridas S."/>
            <person name="Kuo A."/>
            <person name="Salamov A."/>
            <person name="Ahrendt S.R."/>
            <person name="Lipzen A."/>
            <person name="Sullivan W."/>
            <person name="Andreopoulos W.B."/>
            <person name="Clum A."/>
            <person name="Lindquist E."/>
            <person name="Daum C."/>
            <person name="Ramamoorthy G.K."/>
            <person name="Gryganskyi A."/>
            <person name="Culley D."/>
            <person name="Magnuson J.K."/>
            <person name="James T.Y."/>
            <person name="O'Malley M.A."/>
            <person name="Stajich J.E."/>
            <person name="Spatafora J.W."/>
            <person name="Visel A."/>
            <person name="Grigoriev I.V."/>
        </authorList>
    </citation>
    <scope>NUCLEOTIDE SEQUENCE [LARGE SCALE GENOMIC DNA]</scope>
    <source>
        <strain evidence="3">finn</strain>
    </source>
</reference>
<feature type="compositionally biased region" description="Basic residues" evidence="1">
    <location>
        <begin position="386"/>
        <end position="397"/>
    </location>
</feature>
<feature type="region of interest" description="Disordered" evidence="1">
    <location>
        <begin position="98"/>
        <end position="120"/>
    </location>
</feature>
<feature type="compositionally biased region" description="Basic and acidic residues" evidence="1">
    <location>
        <begin position="442"/>
        <end position="452"/>
    </location>
</feature>
<feature type="region of interest" description="Disordered" evidence="1">
    <location>
        <begin position="139"/>
        <end position="254"/>
    </location>
</feature>
<organism evidence="2 3">
    <name type="scientific">Piromyces finnis</name>
    <dbReference type="NCBI Taxonomy" id="1754191"/>
    <lineage>
        <taxon>Eukaryota</taxon>
        <taxon>Fungi</taxon>
        <taxon>Fungi incertae sedis</taxon>
        <taxon>Chytridiomycota</taxon>
        <taxon>Chytridiomycota incertae sedis</taxon>
        <taxon>Neocallimastigomycetes</taxon>
        <taxon>Neocallimastigales</taxon>
        <taxon>Neocallimastigaceae</taxon>
        <taxon>Piromyces</taxon>
    </lineage>
</organism>
<protein>
    <submittedName>
        <fullName evidence="2">Uncharacterized protein</fullName>
    </submittedName>
</protein>
<feature type="compositionally biased region" description="Polar residues" evidence="1">
    <location>
        <begin position="160"/>
        <end position="169"/>
    </location>
</feature>
<feature type="compositionally biased region" description="Basic and acidic residues" evidence="1">
    <location>
        <begin position="421"/>
        <end position="431"/>
    </location>
</feature>